<dbReference type="GO" id="GO:0003964">
    <property type="term" value="F:RNA-directed DNA polymerase activity"/>
    <property type="evidence" value="ECO:0007669"/>
    <property type="project" value="UniProtKB-KW"/>
</dbReference>
<dbReference type="AlphaFoldDB" id="A0A2U1LZ37"/>
<keyword evidence="2" id="KW-0695">RNA-directed DNA polymerase</keyword>
<keyword evidence="2" id="KW-0808">Transferase</keyword>
<feature type="region of interest" description="Disordered" evidence="1">
    <location>
        <begin position="120"/>
        <end position="165"/>
    </location>
</feature>
<keyword evidence="3" id="KW-1185">Reference proteome</keyword>
<proteinExistence type="predicted"/>
<evidence type="ECO:0000256" key="1">
    <source>
        <dbReference type="SAM" id="MobiDB-lite"/>
    </source>
</evidence>
<reference evidence="2 3" key="1">
    <citation type="journal article" date="2018" name="Mol. Plant">
        <title>The genome of Artemisia annua provides insight into the evolution of Asteraceae family and artemisinin biosynthesis.</title>
        <authorList>
            <person name="Shen Q."/>
            <person name="Zhang L."/>
            <person name="Liao Z."/>
            <person name="Wang S."/>
            <person name="Yan T."/>
            <person name="Shi P."/>
            <person name="Liu M."/>
            <person name="Fu X."/>
            <person name="Pan Q."/>
            <person name="Wang Y."/>
            <person name="Lv Z."/>
            <person name="Lu X."/>
            <person name="Zhang F."/>
            <person name="Jiang W."/>
            <person name="Ma Y."/>
            <person name="Chen M."/>
            <person name="Hao X."/>
            <person name="Li L."/>
            <person name="Tang Y."/>
            <person name="Lv G."/>
            <person name="Zhou Y."/>
            <person name="Sun X."/>
            <person name="Brodelius P.E."/>
            <person name="Rose J.K.C."/>
            <person name="Tang K."/>
        </authorList>
    </citation>
    <scope>NUCLEOTIDE SEQUENCE [LARGE SCALE GENOMIC DNA]</scope>
    <source>
        <strain evidence="3">cv. Huhao1</strain>
        <tissue evidence="2">Leaf</tissue>
    </source>
</reference>
<comment type="caution">
    <text evidence="2">The sequence shown here is derived from an EMBL/GenBank/DDBJ whole genome shotgun (WGS) entry which is preliminary data.</text>
</comment>
<name>A0A2U1LZ37_ARTAN</name>
<dbReference type="Proteomes" id="UP000245207">
    <property type="component" value="Unassembled WGS sequence"/>
</dbReference>
<evidence type="ECO:0000313" key="2">
    <source>
        <dbReference type="EMBL" id="PWA54263.1"/>
    </source>
</evidence>
<keyword evidence="2" id="KW-0548">Nucleotidyltransferase</keyword>
<dbReference type="EMBL" id="PKPP01007131">
    <property type="protein sequence ID" value="PWA54263.1"/>
    <property type="molecule type" value="Genomic_DNA"/>
</dbReference>
<evidence type="ECO:0000313" key="3">
    <source>
        <dbReference type="Proteomes" id="UP000245207"/>
    </source>
</evidence>
<gene>
    <name evidence="2" type="ORF">CTI12_AA417610</name>
</gene>
<protein>
    <submittedName>
        <fullName evidence="2">Reverse transcriptase domain, Reverse transcriptase zinc-binding domain protein</fullName>
    </submittedName>
</protein>
<dbReference type="OrthoDB" id="1932741at2759"/>
<organism evidence="2 3">
    <name type="scientific">Artemisia annua</name>
    <name type="common">Sweet wormwood</name>
    <dbReference type="NCBI Taxonomy" id="35608"/>
    <lineage>
        <taxon>Eukaryota</taxon>
        <taxon>Viridiplantae</taxon>
        <taxon>Streptophyta</taxon>
        <taxon>Embryophyta</taxon>
        <taxon>Tracheophyta</taxon>
        <taxon>Spermatophyta</taxon>
        <taxon>Magnoliopsida</taxon>
        <taxon>eudicotyledons</taxon>
        <taxon>Gunneridae</taxon>
        <taxon>Pentapetalae</taxon>
        <taxon>asterids</taxon>
        <taxon>campanulids</taxon>
        <taxon>Asterales</taxon>
        <taxon>Asteraceae</taxon>
        <taxon>Asteroideae</taxon>
        <taxon>Anthemideae</taxon>
        <taxon>Artemisiinae</taxon>
        <taxon>Artemisia</taxon>
    </lineage>
</organism>
<accession>A0A2U1LZ37</accession>
<sequence length="165" mass="18223">MANLGFLDSFAGANAIFQPFRVSDHSPAILHIPTMCKIKPRPFKFSNILVQNSRFKQQVQECWGTSPNASPKVPNNVSNSSITDGKYVNDDINLADLRSYIDKRMEEEKVLEIPKDDVHKDVNDGSAMEDTPHVSSINDISLHEPPGSVLMDKGTEAGSGLREGR</sequence>